<protein>
    <recommendedName>
        <fullName evidence="4">DUF3592 domain-containing protein</fullName>
    </recommendedName>
</protein>
<name>A0ABZ2TZG2_9ACTN</name>
<sequence length="236" mass="26060">MSTIDPRHRLHRRPWFLPVVRGVLWTLAGIGVFAIAFALTAFPFNDSGMALGLAPLPLLCVIYAGFTDAYTEVPERAARYLLPYLAWMIGIGAAASGAGVLLGRAWPSLRGSTDGYAIHHGSLFNVLGAALLLGGLGLLVVSTWLRTRQAALAVRARSVRLTGPRVPAVVTEVSRWHQSNVVEMWDTTLRFTDSQGTDRWHTAVHHVRLQPGSRQWIRYDPEAPGRKSSIFVEWTR</sequence>
<evidence type="ECO:0008006" key="4">
    <source>
        <dbReference type="Google" id="ProtNLM"/>
    </source>
</evidence>
<feature type="transmembrane region" description="Helical" evidence="1">
    <location>
        <begin position="123"/>
        <end position="145"/>
    </location>
</feature>
<gene>
    <name evidence="2" type="ORF">RVF87_16985</name>
</gene>
<evidence type="ECO:0000313" key="2">
    <source>
        <dbReference type="EMBL" id="WYY06732.1"/>
    </source>
</evidence>
<evidence type="ECO:0000313" key="3">
    <source>
        <dbReference type="Proteomes" id="UP001479933"/>
    </source>
</evidence>
<dbReference type="Proteomes" id="UP001479933">
    <property type="component" value="Chromosome"/>
</dbReference>
<organism evidence="2 3">
    <name type="scientific">Gordonia hydrophobica</name>
    <dbReference type="NCBI Taxonomy" id="40516"/>
    <lineage>
        <taxon>Bacteria</taxon>
        <taxon>Bacillati</taxon>
        <taxon>Actinomycetota</taxon>
        <taxon>Actinomycetes</taxon>
        <taxon>Mycobacteriales</taxon>
        <taxon>Gordoniaceae</taxon>
        <taxon>Gordonia</taxon>
    </lineage>
</organism>
<proteinExistence type="predicted"/>
<keyword evidence="1" id="KW-1133">Transmembrane helix</keyword>
<keyword evidence="1" id="KW-0472">Membrane</keyword>
<dbReference type="EMBL" id="CP136137">
    <property type="protein sequence ID" value="WYY06732.1"/>
    <property type="molecule type" value="Genomic_DNA"/>
</dbReference>
<evidence type="ECO:0000256" key="1">
    <source>
        <dbReference type="SAM" id="Phobius"/>
    </source>
</evidence>
<dbReference type="RefSeq" id="WP_239589078.1">
    <property type="nucleotide sequence ID" value="NZ_CP136137.1"/>
</dbReference>
<keyword evidence="3" id="KW-1185">Reference proteome</keyword>
<keyword evidence="1" id="KW-0812">Transmembrane</keyword>
<feature type="transmembrane region" description="Helical" evidence="1">
    <location>
        <begin position="20"/>
        <end position="42"/>
    </location>
</feature>
<accession>A0ABZ2TZG2</accession>
<feature type="transmembrane region" description="Helical" evidence="1">
    <location>
        <begin position="48"/>
        <end position="69"/>
    </location>
</feature>
<feature type="transmembrane region" description="Helical" evidence="1">
    <location>
        <begin position="81"/>
        <end position="103"/>
    </location>
</feature>
<reference evidence="2 3" key="1">
    <citation type="journal article" date="2023" name="Virus Evol.">
        <title>Computational host range prediction-The good, the bad, and the ugly.</title>
        <authorList>
            <person name="Howell A.A."/>
            <person name="Versoza C.J."/>
            <person name="Pfeifer S.P."/>
        </authorList>
    </citation>
    <scope>NUCLEOTIDE SEQUENCE [LARGE SCALE GENOMIC DNA]</scope>
    <source>
        <strain evidence="2 3">1610/1b</strain>
    </source>
</reference>